<sequence length="81" mass="9346">MFENTYSMMIVPSWSTMCMKLANSYKLVSFNVVVVTTYKRCHTVTTKLTNLCCLKTYELKVLDCLRKATSAFLIDKYAINL</sequence>
<comment type="caution">
    <text evidence="1">The sequence shown here is derived from an EMBL/GenBank/DDBJ whole genome shotgun (WGS) entry which is preliminary data.</text>
</comment>
<proteinExistence type="predicted"/>
<gene>
    <name evidence="1" type="ORF">BTTOUR_21570</name>
</gene>
<dbReference type="EMBL" id="JAWQCK010000007">
    <property type="protein sequence ID" value="MDW9211331.1"/>
    <property type="molecule type" value="Genomic_DNA"/>
</dbReference>
<name>A0ABD5I271_BACTU</name>
<dbReference type="AlphaFoldDB" id="A0ABD5I271"/>
<evidence type="ECO:0000313" key="2">
    <source>
        <dbReference type="Proteomes" id="UP001272716"/>
    </source>
</evidence>
<organism evidence="1 2">
    <name type="scientific">Bacillus thuringiensis serovar toumanoffi</name>
    <dbReference type="NCBI Taxonomy" id="180862"/>
    <lineage>
        <taxon>Bacteria</taxon>
        <taxon>Bacillati</taxon>
        <taxon>Bacillota</taxon>
        <taxon>Bacilli</taxon>
        <taxon>Bacillales</taxon>
        <taxon>Bacillaceae</taxon>
        <taxon>Bacillus</taxon>
        <taxon>Bacillus cereus group</taxon>
    </lineage>
</organism>
<accession>A0ABD5I271</accession>
<reference evidence="1 2" key="1">
    <citation type="submission" date="2023-10" db="EMBL/GenBank/DDBJ databases">
        <title>Draft Genome Sequence of Bacillus thuringiensis serovar. toumanoffi 4059: Identification of a Novel Cry Protein Candidate.</title>
        <authorList>
            <person name="Murdoch R.W."/>
            <person name="Gemler B."/>
            <person name="Heater B.S."/>
        </authorList>
    </citation>
    <scope>NUCLEOTIDE SEQUENCE [LARGE SCALE GENOMIC DNA]</scope>
    <source>
        <strain evidence="1 2">4059</strain>
    </source>
</reference>
<dbReference type="Proteomes" id="UP001272716">
    <property type="component" value="Unassembled WGS sequence"/>
</dbReference>
<evidence type="ECO:0000313" key="1">
    <source>
        <dbReference type="EMBL" id="MDW9211331.1"/>
    </source>
</evidence>
<protein>
    <submittedName>
        <fullName evidence="1">Uncharacterized protein</fullName>
    </submittedName>
</protein>